<evidence type="ECO:0000313" key="7">
    <source>
        <dbReference type="EMBL" id="NXU07250.1"/>
    </source>
</evidence>
<dbReference type="Pfam" id="PF00324">
    <property type="entry name" value="AA_permease"/>
    <property type="match status" value="1"/>
</dbReference>
<gene>
    <name evidence="7" type="primary">Slc7a1_1</name>
    <name evidence="7" type="ORF">BUPERY_R09828</name>
</gene>
<evidence type="ECO:0000256" key="1">
    <source>
        <dbReference type="ARBA" id="ARBA00004141"/>
    </source>
</evidence>
<evidence type="ECO:0000256" key="3">
    <source>
        <dbReference type="ARBA" id="ARBA00022989"/>
    </source>
</evidence>
<keyword evidence="3 5" id="KW-1133">Transmembrane helix</keyword>
<feature type="transmembrane region" description="Helical" evidence="5">
    <location>
        <begin position="42"/>
        <end position="61"/>
    </location>
</feature>
<dbReference type="AlphaFoldDB" id="A0A7L3HUX4"/>
<comment type="subcellular location">
    <subcellularLocation>
        <location evidence="1">Membrane</location>
        <topology evidence="1">Multi-pass membrane protein</topology>
    </subcellularLocation>
</comment>
<evidence type="ECO:0000313" key="8">
    <source>
        <dbReference type="Proteomes" id="UP000566314"/>
    </source>
</evidence>
<organism evidence="7 8">
    <name type="scientific">Buphagus erythrorhynchus</name>
    <name type="common">red-billed oxpecker</name>
    <dbReference type="NCBI Taxonomy" id="245048"/>
    <lineage>
        <taxon>Eukaryota</taxon>
        <taxon>Metazoa</taxon>
        <taxon>Chordata</taxon>
        <taxon>Craniata</taxon>
        <taxon>Vertebrata</taxon>
        <taxon>Euteleostomi</taxon>
        <taxon>Archelosauria</taxon>
        <taxon>Archosauria</taxon>
        <taxon>Dinosauria</taxon>
        <taxon>Saurischia</taxon>
        <taxon>Theropoda</taxon>
        <taxon>Coelurosauria</taxon>
        <taxon>Aves</taxon>
        <taxon>Neognathae</taxon>
        <taxon>Neoaves</taxon>
        <taxon>Telluraves</taxon>
        <taxon>Australaves</taxon>
        <taxon>Passeriformes</taxon>
        <taxon>Sturnidae</taxon>
        <taxon>Buphagus</taxon>
    </lineage>
</organism>
<reference evidence="7 8" key="1">
    <citation type="submission" date="2019-09" db="EMBL/GenBank/DDBJ databases">
        <title>Bird 10,000 Genomes (B10K) Project - Family phase.</title>
        <authorList>
            <person name="Zhang G."/>
        </authorList>
    </citation>
    <scope>NUCLEOTIDE SEQUENCE [LARGE SCALE GENOMIC DNA]</scope>
    <source>
        <strain evidence="7">B10K-DU-012-02</strain>
    </source>
</reference>
<feature type="non-terminal residue" evidence="7">
    <location>
        <position position="1"/>
    </location>
</feature>
<evidence type="ECO:0000256" key="2">
    <source>
        <dbReference type="ARBA" id="ARBA00022692"/>
    </source>
</evidence>
<dbReference type="EMBL" id="VZTT01263829">
    <property type="protein sequence ID" value="NXU07250.1"/>
    <property type="molecule type" value="Genomic_DNA"/>
</dbReference>
<dbReference type="GO" id="GO:0015171">
    <property type="term" value="F:amino acid transmembrane transporter activity"/>
    <property type="evidence" value="ECO:0007669"/>
    <property type="project" value="TreeGrafter"/>
</dbReference>
<sequence>ICFVAYFGVSASLTLMVPYFLLNKSSPLPEAFKAIGWEPARYAVAVGSLCALSTSLLGSMFPMPRVIHAMAEDGLLFKFLSQIHRGRKTPLTATFVSGFFA</sequence>
<evidence type="ECO:0000256" key="5">
    <source>
        <dbReference type="SAM" id="Phobius"/>
    </source>
</evidence>
<dbReference type="OrthoDB" id="3900342at2759"/>
<keyword evidence="2 5" id="KW-0812">Transmembrane</keyword>
<feature type="transmembrane region" description="Helical" evidence="5">
    <location>
        <begin position="5"/>
        <end position="22"/>
    </location>
</feature>
<feature type="non-terminal residue" evidence="7">
    <location>
        <position position="101"/>
    </location>
</feature>
<comment type="caution">
    <text evidence="7">The sequence shown here is derived from an EMBL/GenBank/DDBJ whole genome shotgun (WGS) entry which is preliminary data.</text>
</comment>
<name>A0A7L3HUX4_9PASS</name>
<feature type="domain" description="Amino acid permease/ SLC12A" evidence="6">
    <location>
        <begin position="3"/>
        <end position="100"/>
    </location>
</feature>
<proteinExistence type="predicted"/>
<keyword evidence="8" id="KW-1185">Reference proteome</keyword>
<dbReference type="Gene3D" id="1.20.1740.10">
    <property type="entry name" value="Amino acid/polyamine transporter I"/>
    <property type="match status" value="1"/>
</dbReference>
<accession>A0A7L3HUX4</accession>
<evidence type="ECO:0000256" key="4">
    <source>
        <dbReference type="ARBA" id="ARBA00023136"/>
    </source>
</evidence>
<dbReference type="PANTHER" id="PTHR43243">
    <property type="entry name" value="INNER MEMBRANE TRANSPORTER YGJI-RELATED"/>
    <property type="match status" value="1"/>
</dbReference>
<keyword evidence="4 5" id="KW-0472">Membrane</keyword>
<dbReference type="PANTHER" id="PTHR43243:SF20">
    <property type="entry name" value="CATIONIC AMINO ACID TRANSPORTER 3"/>
    <property type="match status" value="1"/>
</dbReference>
<evidence type="ECO:0000259" key="6">
    <source>
        <dbReference type="Pfam" id="PF00324"/>
    </source>
</evidence>
<dbReference type="Proteomes" id="UP000566314">
    <property type="component" value="Unassembled WGS sequence"/>
</dbReference>
<dbReference type="InterPro" id="IPR004841">
    <property type="entry name" value="AA-permease/SLC12A_dom"/>
</dbReference>
<dbReference type="GO" id="GO:0005886">
    <property type="term" value="C:plasma membrane"/>
    <property type="evidence" value="ECO:0007669"/>
    <property type="project" value="TreeGrafter"/>
</dbReference>
<protein>
    <submittedName>
        <fullName evidence="7">CTR1 protein</fullName>
    </submittedName>
</protein>